<evidence type="ECO:0000313" key="4">
    <source>
        <dbReference type="Proteomes" id="UP000001213"/>
    </source>
</evidence>
<name>D5UW66_TSUPD</name>
<dbReference type="GO" id="GO:0005576">
    <property type="term" value="C:extracellular region"/>
    <property type="evidence" value="ECO:0007669"/>
    <property type="project" value="TreeGrafter"/>
</dbReference>
<dbReference type="HOGENOM" id="CLU_390258_0_0_11"/>
<evidence type="ECO:0000313" key="3">
    <source>
        <dbReference type="EMBL" id="ADG77873.1"/>
    </source>
</evidence>
<dbReference type="Pfam" id="PF02470">
    <property type="entry name" value="MlaD"/>
    <property type="match status" value="2"/>
</dbReference>
<evidence type="ECO:0000259" key="2">
    <source>
        <dbReference type="Pfam" id="PF02470"/>
    </source>
</evidence>
<gene>
    <name evidence="3" type="ordered locus">Tpau_1242</name>
</gene>
<sequence>MQRKMNLFNRPMPTATQERRNQLNWGIFGAVATAIILLIAGYLFVFQPGTKEYSADFKEAQAVQSGVDVRVAGISVGKVSDVELLDDRVRVKFRVDNNIFLGDATTVSMKMLTTVGGYYMALSPMGTSDLGSKPIPPERVSMPYSLLETFQAATPKVEKVQATPIRQSMSQLNEALEQQPESIRNTVGTFNRMLDNILRQQDQAGDFVKVMAEYSTTVNQNGQLLLSLMRNMSMFFAAAEVNLAGFKSYLTNTTQLVQRLAPLLNVYLNNVDPLASRFDALVAKARELVKQAEPAIQNAKDMLANLQKTICTGRHAPDQPVGAVLPRHERVHSDPGGDLLMRKFLASRGAMSALVVIVAVVAVVGGFSIKNLTTQTQAYCAELDNSVGLYKGNTVAQFGYPIGKITDITPNGATTRVDFEIPADRKLPTNVGVVAVADSLVAQRRIELLETYKGGPTWQPGKCITNSKTPLSITESLQAVSKVVNDLTKAGGDEEFKKAMASIPALNKATQGTGPEISEATNKLGELMRNPGPGMGDVAAILDAFAPASDGLVQNWGEMREFFAKYAFRIKNVGEPLMDTGIGAFPQLVPLLKTLSTIFDKYGAFIAPLLEVTVPATTVLAATSKQFGDLLNILPPLIRAFQVSVDKKTLATKITYRPPSSLVPSKNPAQTCNNLNRFAPGQCTVADPGHVNVDLISTVLRGTGAAY</sequence>
<keyword evidence="1" id="KW-0472">Membrane</keyword>
<dbReference type="PANTHER" id="PTHR33371:SF18">
    <property type="entry name" value="MCE-FAMILY PROTEIN MCE3C"/>
    <property type="match status" value="1"/>
</dbReference>
<feature type="transmembrane region" description="Helical" evidence="1">
    <location>
        <begin position="25"/>
        <end position="45"/>
    </location>
</feature>
<dbReference type="STRING" id="521096.Tpau_1242"/>
<dbReference type="eggNOG" id="COG1463">
    <property type="taxonomic scope" value="Bacteria"/>
</dbReference>
<dbReference type="EMBL" id="CP001966">
    <property type="protein sequence ID" value="ADG77873.1"/>
    <property type="molecule type" value="Genomic_DNA"/>
</dbReference>
<proteinExistence type="predicted"/>
<organism evidence="3 4">
    <name type="scientific">Tsukamurella paurometabola (strain ATCC 8368 / DSM 20162 / CCUG 35730 / CIP 100753 / JCM 10117 / KCTC 9821 / NBRC 16120 / NCIMB 702349 / NCTC 13040)</name>
    <name type="common">Corynebacterium paurometabolum</name>
    <dbReference type="NCBI Taxonomy" id="521096"/>
    <lineage>
        <taxon>Bacteria</taxon>
        <taxon>Bacillati</taxon>
        <taxon>Actinomycetota</taxon>
        <taxon>Actinomycetes</taxon>
        <taxon>Mycobacteriales</taxon>
        <taxon>Tsukamurellaceae</taxon>
        <taxon>Tsukamurella</taxon>
    </lineage>
</organism>
<dbReference type="Proteomes" id="UP000001213">
    <property type="component" value="Chromosome"/>
</dbReference>
<dbReference type="RefSeq" id="WP_013125911.1">
    <property type="nucleotide sequence ID" value="NC_014158.1"/>
</dbReference>
<keyword evidence="4" id="KW-1185">Reference proteome</keyword>
<evidence type="ECO:0000256" key="1">
    <source>
        <dbReference type="SAM" id="Phobius"/>
    </source>
</evidence>
<dbReference type="AlphaFoldDB" id="D5UW66"/>
<protein>
    <submittedName>
        <fullName evidence="3">Mammalian cell entry related domain protein</fullName>
    </submittedName>
</protein>
<dbReference type="KEGG" id="tpr:Tpau_1242"/>
<dbReference type="PANTHER" id="PTHR33371">
    <property type="entry name" value="INTERMEMBRANE PHOSPHOLIPID TRANSPORT SYSTEM BINDING PROTEIN MLAD-RELATED"/>
    <property type="match status" value="1"/>
</dbReference>
<dbReference type="InterPro" id="IPR003399">
    <property type="entry name" value="Mce/MlaD"/>
</dbReference>
<dbReference type="InterPro" id="IPR052336">
    <property type="entry name" value="MlaD_Phospholipid_Transporter"/>
</dbReference>
<feature type="domain" description="Mce/MlaD" evidence="2">
    <location>
        <begin position="376"/>
        <end position="448"/>
    </location>
</feature>
<accession>D5UW66</accession>
<keyword evidence="1" id="KW-1133">Transmembrane helix</keyword>
<reference evidence="3 4" key="2">
    <citation type="journal article" date="2011" name="Stand. Genomic Sci.">
        <title>Complete genome sequence of Tsukamurella paurometabola type strain (no. 33).</title>
        <authorList>
            <person name="Munk A.C."/>
            <person name="Lapidus A."/>
            <person name="Lucas S."/>
            <person name="Nolan M."/>
            <person name="Tice H."/>
            <person name="Cheng J.F."/>
            <person name="Del Rio T.G."/>
            <person name="Goodwin L."/>
            <person name="Pitluck S."/>
            <person name="Liolios K."/>
            <person name="Huntemann M."/>
            <person name="Ivanova N."/>
            <person name="Mavromatis K."/>
            <person name="Mikhailova N."/>
            <person name="Pati A."/>
            <person name="Chen A."/>
            <person name="Palaniappan K."/>
            <person name="Tapia R."/>
            <person name="Han C."/>
            <person name="Land M."/>
            <person name="Hauser L."/>
            <person name="Chang Y.J."/>
            <person name="Jeffries C.D."/>
            <person name="Brettin T."/>
            <person name="Yasawong M."/>
            <person name="Brambilla E.M."/>
            <person name="Rohde M."/>
            <person name="Sikorski J."/>
            <person name="Goker M."/>
            <person name="Detter J.C."/>
            <person name="Woyke T."/>
            <person name="Bristow J."/>
            <person name="Eisen J.A."/>
            <person name="Markowitz V."/>
            <person name="Hugenholtz P."/>
            <person name="Kyrpides N.C."/>
            <person name="Klenk H.P."/>
        </authorList>
    </citation>
    <scope>NUCLEOTIDE SEQUENCE [LARGE SCALE GENOMIC DNA]</scope>
    <source>
        <strain evidence="4">ATCC 8368 / DSM 20162 / CCUG 35730 / CIP 100753 / JCM 10117 / KCTC 9821 / NBRC 16120 / NCIMB 702349 / NCTC 13040</strain>
    </source>
</reference>
<feature type="transmembrane region" description="Helical" evidence="1">
    <location>
        <begin position="349"/>
        <end position="369"/>
    </location>
</feature>
<keyword evidence="1" id="KW-0812">Transmembrane</keyword>
<feature type="domain" description="Mce/MlaD" evidence="2">
    <location>
        <begin position="50"/>
        <end position="124"/>
    </location>
</feature>
<reference evidence="4" key="1">
    <citation type="submission" date="2010-03" db="EMBL/GenBank/DDBJ databases">
        <title>The complete chromosome of Tsukamurella paurometabola DSM 20162.</title>
        <authorList>
            <consortium name="US DOE Joint Genome Institute (JGI-PGF)"/>
            <person name="Lucas S."/>
            <person name="Copeland A."/>
            <person name="Lapidus A."/>
            <person name="Glavina del Rio T."/>
            <person name="Dalin E."/>
            <person name="Tice H."/>
            <person name="Bruce D."/>
            <person name="Goodwin L."/>
            <person name="Pitluck S."/>
            <person name="Kyrpides N."/>
            <person name="Mavromatis K."/>
            <person name="Ivanova N."/>
            <person name="Mikhailova N."/>
            <person name="Munk A.C."/>
            <person name="Brettin T."/>
            <person name="Detter J.C."/>
            <person name="Tapia R."/>
            <person name="Han C."/>
            <person name="Larimer F."/>
            <person name="Land M."/>
            <person name="Hauser L."/>
            <person name="Markowitz V."/>
            <person name="Cheng J.-F."/>
            <person name="Hugenholtz P."/>
            <person name="Woyke T."/>
            <person name="Wu D."/>
            <person name="Jando M."/>
            <person name="Brambilla E."/>
            <person name="Klenk H.-P."/>
            <person name="Eisen J.A."/>
        </authorList>
    </citation>
    <scope>NUCLEOTIDE SEQUENCE [LARGE SCALE GENOMIC DNA]</scope>
    <source>
        <strain evidence="4">ATCC 8368 / DSM 20162 / CCUG 35730 / CIP 100753 / JCM 10117 / KCTC 9821 / NBRC 16120 / NCIMB 702349 / NCTC 13040</strain>
    </source>
</reference>